<dbReference type="HOGENOM" id="CLU_1928972_0_0_1"/>
<gene>
    <name evidence="1" type="ORF">S40285_09840</name>
</gene>
<dbReference type="Proteomes" id="UP000028524">
    <property type="component" value="Unassembled WGS sequence"/>
</dbReference>
<keyword evidence="2" id="KW-1185">Reference proteome</keyword>
<accession>A0A084QHY5</accession>
<dbReference type="EMBL" id="KL660737">
    <property type="protein sequence ID" value="KFA63570.1"/>
    <property type="molecule type" value="Genomic_DNA"/>
</dbReference>
<organism evidence="1 2">
    <name type="scientific">Stachybotrys chlorohalonatus (strain IBT 40285)</name>
    <dbReference type="NCBI Taxonomy" id="1283841"/>
    <lineage>
        <taxon>Eukaryota</taxon>
        <taxon>Fungi</taxon>
        <taxon>Dikarya</taxon>
        <taxon>Ascomycota</taxon>
        <taxon>Pezizomycotina</taxon>
        <taxon>Sordariomycetes</taxon>
        <taxon>Hypocreomycetidae</taxon>
        <taxon>Hypocreales</taxon>
        <taxon>Stachybotryaceae</taxon>
        <taxon>Stachybotrys</taxon>
    </lineage>
</organism>
<evidence type="ECO:0000313" key="1">
    <source>
        <dbReference type="EMBL" id="KFA63570.1"/>
    </source>
</evidence>
<reference evidence="1 2" key="1">
    <citation type="journal article" date="2014" name="BMC Genomics">
        <title>Comparative genome sequencing reveals chemotype-specific gene clusters in the toxigenic black mold Stachybotrys.</title>
        <authorList>
            <person name="Semeiks J."/>
            <person name="Borek D."/>
            <person name="Otwinowski Z."/>
            <person name="Grishin N.V."/>
        </authorList>
    </citation>
    <scope>NUCLEOTIDE SEQUENCE [LARGE SCALE GENOMIC DNA]</scope>
    <source>
        <strain evidence="1 2">IBT 40285</strain>
    </source>
</reference>
<name>A0A084QHY5_STAC4</name>
<sequence>MGHGLPVQPAKAPDWSCCFSAQASTTRAASAAAAAAAWTWICEGEAGKWTKSLMRRRVIEQAQGDQVRNQGTRVIAVRPLPVINGAPCALQVCVPPRAALAGGVVPYIAARIPSKHLEAIKPCAAHEEGGG</sequence>
<dbReference type="AlphaFoldDB" id="A0A084QHY5"/>
<dbReference type="InParanoid" id="A0A084QHY5"/>
<protein>
    <submittedName>
        <fullName evidence="1">Uncharacterized protein</fullName>
    </submittedName>
</protein>
<proteinExistence type="predicted"/>
<evidence type="ECO:0000313" key="2">
    <source>
        <dbReference type="Proteomes" id="UP000028524"/>
    </source>
</evidence>